<protein>
    <recommendedName>
        <fullName evidence="3">Portal protein</fullName>
    </recommendedName>
</protein>
<feature type="non-terminal residue" evidence="2">
    <location>
        <position position="1"/>
    </location>
</feature>
<feature type="region of interest" description="Disordered" evidence="1">
    <location>
        <begin position="612"/>
        <end position="658"/>
    </location>
</feature>
<dbReference type="EMBL" id="LAZR01026956">
    <property type="protein sequence ID" value="KKL67176.1"/>
    <property type="molecule type" value="Genomic_DNA"/>
</dbReference>
<accession>A0A0F9ELM7</accession>
<comment type="caution">
    <text evidence="2">The sequence shown here is derived from an EMBL/GenBank/DDBJ whole genome shotgun (WGS) entry which is preliminary data.</text>
</comment>
<feature type="non-terminal residue" evidence="2">
    <location>
        <position position="658"/>
    </location>
</feature>
<feature type="compositionally biased region" description="Polar residues" evidence="1">
    <location>
        <begin position="648"/>
        <end position="658"/>
    </location>
</feature>
<feature type="compositionally biased region" description="Basic residues" evidence="1">
    <location>
        <begin position="630"/>
        <end position="640"/>
    </location>
</feature>
<dbReference type="AlphaFoldDB" id="A0A0F9ELM7"/>
<sequence length="658" mass="75384">EVQKAMLTVLTDEFTTASKNMKSYEEDFEEFYNMLRSIRDGKQNEWESDISLPEFISRIMTQVGLFVGRYFSSRDFVEPDLDSDEPEDVIEARASKNLLNTLLNDKDAHYYQKVVRLLMNVFPFGYGVIKGGYEQETEQVIDGYETQSEYIQDEFGNYLADDGYEYTDTETQSPMMDNKQVPIYKQKIIKDRPTFDIYPNQNVYMSSEYVYTLQDKDYIIFESEETLDKLNEQKESHGYFNLHLLEDTDSDIKAHREKTSNYDKDKDEEEKPILKRVVILERLGVFPMVFKERNEKGIPIDPKPGIDNDGKVKDKAENVEGIITTAKSTRSTNLEHLIRFQASSFTRRPVVRFLCYVDPVKDSGFGDGQLVREIARAVNDNYNLMNFRTKLATTPAFKRKRFSGVDEYIKISPEKAIDVENMDDLQEFEISDDISGGIDHHRLLISGMDDAMSAAPQTRGQSPERKETATQASIIGEKANIRIGMKSLNLEFIGFTEFYDMLLGLCNDFMLPETLEELIGKDAFAYNPKRRDRFKPVSQALETEDSKREKIKSWDQLAGIIASVPNPKTPMVLNYIIGQRIELMGGSFKHFKKFMFEEDQKTNLLYQIATGGQLQKPGMPGTAGTQGKPAQRRPQPKRKAPPGGGPQNQTGLPQSPRE</sequence>
<evidence type="ECO:0008006" key="3">
    <source>
        <dbReference type="Google" id="ProtNLM"/>
    </source>
</evidence>
<gene>
    <name evidence="2" type="ORF">LCGC14_2137600</name>
</gene>
<name>A0A0F9ELM7_9ZZZZ</name>
<organism evidence="2">
    <name type="scientific">marine sediment metagenome</name>
    <dbReference type="NCBI Taxonomy" id="412755"/>
    <lineage>
        <taxon>unclassified sequences</taxon>
        <taxon>metagenomes</taxon>
        <taxon>ecological metagenomes</taxon>
    </lineage>
</organism>
<evidence type="ECO:0000313" key="2">
    <source>
        <dbReference type="EMBL" id="KKL67176.1"/>
    </source>
</evidence>
<evidence type="ECO:0000256" key="1">
    <source>
        <dbReference type="SAM" id="MobiDB-lite"/>
    </source>
</evidence>
<reference evidence="2" key="1">
    <citation type="journal article" date="2015" name="Nature">
        <title>Complex archaea that bridge the gap between prokaryotes and eukaryotes.</title>
        <authorList>
            <person name="Spang A."/>
            <person name="Saw J.H."/>
            <person name="Jorgensen S.L."/>
            <person name="Zaremba-Niedzwiedzka K."/>
            <person name="Martijn J."/>
            <person name="Lind A.E."/>
            <person name="van Eijk R."/>
            <person name="Schleper C."/>
            <person name="Guy L."/>
            <person name="Ettema T.J."/>
        </authorList>
    </citation>
    <scope>NUCLEOTIDE SEQUENCE</scope>
</reference>
<proteinExistence type="predicted"/>